<dbReference type="Proteomes" id="UP000429607">
    <property type="component" value="Unassembled WGS sequence"/>
</dbReference>
<dbReference type="InterPro" id="IPR008906">
    <property type="entry name" value="HATC_C_dom"/>
</dbReference>
<keyword evidence="3" id="KW-0863">Zinc-finger</keyword>
<accession>A0A6A3MXR4</accession>
<comment type="subcellular location">
    <subcellularLocation>
        <location evidence="1">Nucleus</location>
    </subcellularLocation>
</comment>
<comment type="caution">
    <text evidence="7">The sequence shown here is derived from an EMBL/GenBank/DDBJ whole genome shotgun (WGS) entry which is preliminary data.</text>
</comment>
<name>A0A6A3MXR4_9STRA</name>
<dbReference type="PANTHER" id="PTHR46481:SF10">
    <property type="entry name" value="ZINC FINGER BED DOMAIN-CONTAINING PROTEIN 39"/>
    <property type="match status" value="1"/>
</dbReference>
<evidence type="ECO:0000256" key="4">
    <source>
        <dbReference type="ARBA" id="ARBA00022833"/>
    </source>
</evidence>
<organism evidence="7 8">
    <name type="scientific">Phytophthora rubi</name>
    <dbReference type="NCBI Taxonomy" id="129364"/>
    <lineage>
        <taxon>Eukaryota</taxon>
        <taxon>Sar</taxon>
        <taxon>Stramenopiles</taxon>
        <taxon>Oomycota</taxon>
        <taxon>Peronosporomycetes</taxon>
        <taxon>Peronosporales</taxon>
        <taxon>Peronosporaceae</taxon>
        <taxon>Phytophthora</taxon>
    </lineage>
</organism>
<evidence type="ECO:0000256" key="5">
    <source>
        <dbReference type="ARBA" id="ARBA00023242"/>
    </source>
</evidence>
<evidence type="ECO:0000256" key="2">
    <source>
        <dbReference type="ARBA" id="ARBA00022723"/>
    </source>
</evidence>
<keyword evidence="4" id="KW-0862">Zinc</keyword>
<protein>
    <recommendedName>
        <fullName evidence="6">HAT C-terminal dimerisation domain-containing protein</fullName>
    </recommendedName>
</protein>
<dbReference type="GO" id="GO:0008270">
    <property type="term" value="F:zinc ion binding"/>
    <property type="evidence" value="ECO:0007669"/>
    <property type="project" value="UniProtKB-KW"/>
</dbReference>
<dbReference type="PANTHER" id="PTHR46481">
    <property type="entry name" value="ZINC FINGER BED DOMAIN-CONTAINING PROTEIN 4"/>
    <property type="match status" value="1"/>
</dbReference>
<dbReference type="AlphaFoldDB" id="A0A6A3MXR4"/>
<evidence type="ECO:0000256" key="3">
    <source>
        <dbReference type="ARBA" id="ARBA00022771"/>
    </source>
</evidence>
<dbReference type="InterPro" id="IPR052035">
    <property type="entry name" value="ZnF_BED_domain_contain"/>
</dbReference>
<dbReference type="Pfam" id="PF05699">
    <property type="entry name" value="Dimer_Tnp_hAT"/>
    <property type="match status" value="1"/>
</dbReference>
<dbReference type="GO" id="GO:0046983">
    <property type="term" value="F:protein dimerization activity"/>
    <property type="evidence" value="ECO:0007669"/>
    <property type="project" value="InterPro"/>
</dbReference>
<dbReference type="EMBL" id="QXFV01000582">
    <property type="protein sequence ID" value="KAE9033580.1"/>
    <property type="molecule type" value="Genomic_DNA"/>
</dbReference>
<evidence type="ECO:0000256" key="1">
    <source>
        <dbReference type="ARBA" id="ARBA00004123"/>
    </source>
</evidence>
<evidence type="ECO:0000313" key="8">
    <source>
        <dbReference type="Proteomes" id="UP000429607"/>
    </source>
</evidence>
<proteinExistence type="predicted"/>
<keyword evidence="2" id="KW-0479">Metal-binding</keyword>
<gene>
    <name evidence="7" type="ORF">PR001_g10097</name>
</gene>
<dbReference type="SUPFAM" id="SSF53098">
    <property type="entry name" value="Ribonuclease H-like"/>
    <property type="match status" value="1"/>
</dbReference>
<evidence type="ECO:0000259" key="6">
    <source>
        <dbReference type="Pfam" id="PF05699"/>
    </source>
</evidence>
<sequence length="472" mass="53145">MWTSAAKRGYMVVTMHWIDEDWNLRYIILGFRRVEYPHTGVRLADDLLDVIKAMDGALFATLWAITTDNAQNNKTMVRSFRPKLPDAVRDHLSDAIPPSAADMTSESGSAIEAPQNVFQVRCLAHVLQLAVKEGLTVRSFVDTCIGTIRDILRKLVESTALNEELERICKVLEVKFEQPVLNCVTRWNSTWSMVISAIHLRKSIEELLRRIHGRHEGYRNFSIGPDERLAAPLVDSKWQALEVFCTFLTPVKVATMMLSGKNCPTFGMAVVVFELVSKNATSMINQAVARYTADFATAFNKKIDKYDSLVKYRGAQIAAMLDPRAKTLLPKVMTDIGPIRQYVIDEYEAEYRVRFESQQQGTSASTLNQQDTEEVALGKVLHQMLDDNFGLDEPTGFDGGESFASELDRFWIVHRDPTMNSKTSSSAVCAWMRTLDQFPRIRMMTRDFLSVMATSVPSEQAFSAAGATVSVR</sequence>
<reference evidence="7 8" key="1">
    <citation type="submission" date="2018-09" db="EMBL/GenBank/DDBJ databases">
        <title>Genomic investigation of the strawberry pathogen Phytophthora fragariae indicates pathogenicity is determined by transcriptional variation in three key races.</title>
        <authorList>
            <person name="Adams T.M."/>
            <person name="Armitage A.D."/>
            <person name="Sobczyk M.K."/>
            <person name="Bates H.J."/>
            <person name="Dunwell J.M."/>
            <person name="Nellist C.F."/>
            <person name="Harrison R.J."/>
        </authorList>
    </citation>
    <scope>NUCLEOTIDE SEQUENCE [LARGE SCALE GENOMIC DNA]</scope>
    <source>
        <strain evidence="7 8">SCRP249</strain>
    </source>
</reference>
<evidence type="ECO:0000313" key="7">
    <source>
        <dbReference type="EMBL" id="KAE9033580.1"/>
    </source>
</evidence>
<dbReference type="InterPro" id="IPR012337">
    <property type="entry name" value="RNaseH-like_sf"/>
</dbReference>
<keyword evidence="5" id="KW-0539">Nucleus</keyword>
<feature type="domain" description="HAT C-terminal dimerisation" evidence="6">
    <location>
        <begin position="417"/>
        <end position="469"/>
    </location>
</feature>
<dbReference type="GO" id="GO:0005634">
    <property type="term" value="C:nucleus"/>
    <property type="evidence" value="ECO:0007669"/>
    <property type="project" value="UniProtKB-SubCell"/>
</dbReference>